<proteinExistence type="predicted"/>
<gene>
    <name evidence="1" type="ORF">SeLEV6574_g05688</name>
</gene>
<comment type="caution">
    <text evidence="1">The sequence shown here is derived from an EMBL/GenBank/DDBJ whole genome shotgun (WGS) entry which is preliminary data.</text>
</comment>
<reference evidence="1 2" key="1">
    <citation type="journal article" date="2019" name="Sci. Rep.">
        <title>Comparative genomics of chytrid fungi reveal insights into the obligate biotrophic and pathogenic lifestyle of Synchytrium endobioticum.</title>
        <authorList>
            <person name="van de Vossenberg B.T.L.H."/>
            <person name="Warris S."/>
            <person name="Nguyen H.D.T."/>
            <person name="van Gent-Pelzer M.P.E."/>
            <person name="Joly D.L."/>
            <person name="van de Geest H.C."/>
            <person name="Bonants P.J.M."/>
            <person name="Smith D.S."/>
            <person name="Levesque C.A."/>
            <person name="van der Lee T.A.J."/>
        </authorList>
    </citation>
    <scope>NUCLEOTIDE SEQUENCE [LARGE SCALE GENOMIC DNA]</scope>
    <source>
        <strain evidence="1 2">LEV6574</strain>
    </source>
</reference>
<evidence type="ECO:0000313" key="1">
    <source>
        <dbReference type="EMBL" id="TPX42263.1"/>
    </source>
</evidence>
<sequence length="87" mass="9292">MEQLNSSRSKLVTADAAGVDLGTADTPSEDALRCAFNGRAIRPGPLLDLMRRRGTQRIVIDKVAHNAVSGALSLLLREQQTGLSSCE</sequence>
<dbReference type="Proteomes" id="UP000320475">
    <property type="component" value="Unassembled WGS sequence"/>
</dbReference>
<dbReference type="AlphaFoldDB" id="A0A507CSY4"/>
<protein>
    <submittedName>
        <fullName evidence="1">Uncharacterized protein</fullName>
    </submittedName>
</protein>
<accession>A0A507CSY4</accession>
<evidence type="ECO:0000313" key="2">
    <source>
        <dbReference type="Proteomes" id="UP000320475"/>
    </source>
</evidence>
<dbReference type="EMBL" id="QEAM01000279">
    <property type="protein sequence ID" value="TPX42263.1"/>
    <property type="molecule type" value="Genomic_DNA"/>
</dbReference>
<name>A0A507CSY4_9FUNG</name>
<organism evidence="1 2">
    <name type="scientific">Synchytrium endobioticum</name>
    <dbReference type="NCBI Taxonomy" id="286115"/>
    <lineage>
        <taxon>Eukaryota</taxon>
        <taxon>Fungi</taxon>
        <taxon>Fungi incertae sedis</taxon>
        <taxon>Chytridiomycota</taxon>
        <taxon>Chytridiomycota incertae sedis</taxon>
        <taxon>Chytridiomycetes</taxon>
        <taxon>Synchytriales</taxon>
        <taxon>Synchytriaceae</taxon>
        <taxon>Synchytrium</taxon>
    </lineage>
</organism>